<dbReference type="GO" id="GO:0034703">
    <property type="term" value="C:cation channel complex"/>
    <property type="evidence" value="ECO:0007669"/>
    <property type="project" value="TreeGrafter"/>
</dbReference>
<dbReference type="InterPro" id="IPR046460">
    <property type="entry name" value="UNC80_C"/>
</dbReference>
<proteinExistence type="predicted"/>
<dbReference type="EMBL" id="CAJNOK010028797">
    <property type="protein sequence ID" value="CAF1439511.1"/>
    <property type="molecule type" value="Genomic_DNA"/>
</dbReference>
<evidence type="ECO:0000313" key="2">
    <source>
        <dbReference type="EMBL" id="CAF1346547.1"/>
    </source>
</evidence>
<evidence type="ECO:0000313" key="3">
    <source>
        <dbReference type="EMBL" id="CAF1439511.1"/>
    </source>
</evidence>
<evidence type="ECO:0000313" key="6">
    <source>
        <dbReference type="Proteomes" id="UP000663829"/>
    </source>
</evidence>
<dbReference type="Proteomes" id="UP000663829">
    <property type="component" value="Unassembled WGS sequence"/>
</dbReference>
<evidence type="ECO:0000313" key="4">
    <source>
        <dbReference type="EMBL" id="CAF4212983.1"/>
    </source>
</evidence>
<protein>
    <recommendedName>
        <fullName evidence="1">Protein UNC80 C-terminal domain-containing protein</fullName>
    </recommendedName>
</protein>
<name>A0A815H3A9_9BILA</name>
<dbReference type="Proteomes" id="UP000677228">
    <property type="component" value="Unassembled WGS sequence"/>
</dbReference>
<dbReference type="EMBL" id="CAJOBC010061942">
    <property type="protein sequence ID" value="CAF4212983.1"/>
    <property type="molecule type" value="Genomic_DNA"/>
</dbReference>
<organism evidence="2 6">
    <name type="scientific">Didymodactylos carnosus</name>
    <dbReference type="NCBI Taxonomy" id="1234261"/>
    <lineage>
        <taxon>Eukaryota</taxon>
        <taxon>Metazoa</taxon>
        <taxon>Spiralia</taxon>
        <taxon>Gnathifera</taxon>
        <taxon>Rotifera</taxon>
        <taxon>Eurotatoria</taxon>
        <taxon>Bdelloidea</taxon>
        <taxon>Philodinida</taxon>
        <taxon>Philodinidae</taxon>
        <taxon>Didymodactylos</taxon>
    </lineage>
</organism>
<sequence length="141" mass="16474">MLRYSLATLISTVRHYKHIFATNGYLSIMPTFLHLYSNIQSNPIKKAIEYCCRQFYILHRVPFLLQMLGSISQLLDFDEQADITDTNKIQPVALFRLLIALEYNHQGCRICPSAPTRIGGNFEKLLTLEFFLMGNYYFIRK</sequence>
<reference evidence="2" key="1">
    <citation type="submission" date="2021-02" db="EMBL/GenBank/DDBJ databases">
        <authorList>
            <person name="Nowell W R."/>
        </authorList>
    </citation>
    <scope>NUCLEOTIDE SEQUENCE</scope>
</reference>
<gene>
    <name evidence="2" type="ORF">GPM918_LOCUS30694</name>
    <name evidence="3" type="ORF">OVA965_LOCUS34383</name>
    <name evidence="4" type="ORF">SRO942_LOCUS31321</name>
    <name evidence="5" type="ORF">TMI583_LOCUS35299</name>
</gene>
<evidence type="ECO:0000259" key="1">
    <source>
        <dbReference type="Pfam" id="PF20262"/>
    </source>
</evidence>
<dbReference type="GO" id="GO:0030424">
    <property type="term" value="C:axon"/>
    <property type="evidence" value="ECO:0007669"/>
    <property type="project" value="TreeGrafter"/>
</dbReference>
<dbReference type="AlphaFoldDB" id="A0A815H3A9"/>
<dbReference type="OrthoDB" id="5584001at2759"/>
<dbReference type="Proteomes" id="UP000681722">
    <property type="component" value="Unassembled WGS sequence"/>
</dbReference>
<dbReference type="PANTHER" id="PTHR31781:SF1">
    <property type="entry name" value="PROTEIN UNC-80 HOMOLOG"/>
    <property type="match status" value="1"/>
</dbReference>
<dbReference type="EMBL" id="CAJOBA010050596">
    <property type="protein sequence ID" value="CAF4236012.1"/>
    <property type="molecule type" value="Genomic_DNA"/>
</dbReference>
<dbReference type="GO" id="GO:0055080">
    <property type="term" value="P:monoatomic cation homeostasis"/>
    <property type="evidence" value="ECO:0007669"/>
    <property type="project" value="TreeGrafter"/>
</dbReference>
<dbReference type="GO" id="GO:0005261">
    <property type="term" value="F:monoatomic cation channel activity"/>
    <property type="evidence" value="ECO:0007669"/>
    <property type="project" value="TreeGrafter"/>
</dbReference>
<dbReference type="PANTHER" id="PTHR31781">
    <property type="entry name" value="UNC80"/>
    <property type="match status" value="1"/>
</dbReference>
<evidence type="ECO:0000313" key="5">
    <source>
        <dbReference type="EMBL" id="CAF4236012.1"/>
    </source>
</evidence>
<dbReference type="Proteomes" id="UP000682733">
    <property type="component" value="Unassembled WGS sequence"/>
</dbReference>
<dbReference type="EMBL" id="CAJNOQ010014684">
    <property type="protein sequence ID" value="CAF1346547.1"/>
    <property type="molecule type" value="Genomic_DNA"/>
</dbReference>
<comment type="caution">
    <text evidence="2">The sequence shown here is derived from an EMBL/GenBank/DDBJ whole genome shotgun (WGS) entry which is preliminary data.</text>
</comment>
<dbReference type="Pfam" id="PF20262">
    <property type="entry name" value="UNC80_C"/>
    <property type="match status" value="1"/>
</dbReference>
<feature type="domain" description="Protein UNC80 C-terminal" evidence="1">
    <location>
        <begin position="1"/>
        <end position="105"/>
    </location>
</feature>
<keyword evidence="6" id="KW-1185">Reference proteome</keyword>
<accession>A0A815H3A9</accession>